<accession>A0AA39XRW1</accession>
<evidence type="ECO:0000256" key="1">
    <source>
        <dbReference type="SAM" id="MobiDB-lite"/>
    </source>
</evidence>
<evidence type="ECO:0000313" key="3">
    <source>
        <dbReference type="Proteomes" id="UP001174936"/>
    </source>
</evidence>
<name>A0AA39XRW1_9PEZI</name>
<evidence type="ECO:0000313" key="2">
    <source>
        <dbReference type="EMBL" id="KAK0639088.1"/>
    </source>
</evidence>
<keyword evidence="3" id="KW-1185">Reference proteome</keyword>
<dbReference type="Proteomes" id="UP001174936">
    <property type="component" value="Unassembled WGS sequence"/>
</dbReference>
<dbReference type="SUPFAM" id="SSF53335">
    <property type="entry name" value="S-adenosyl-L-methionine-dependent methyltransferases"/>
    <property type="match status" value="1"/>
</dbReference>
<feature type="region of interest" description="Disordered" evidence="1">
    <location>
        <begin position="663"/>
        <end position="696"/>
    </location>
</feature>
<feature type="compositionally biased region" description="Low complexity" evidence="1">
    <location>
        <begin position="48"/>
        <end position="65"/>
    </location>
</feature>
<sequence length="696" mass="77412">MSSSSKWEGHYHEDSDSLSQDDLDQNELLRETRDLGLARETPKPSLRTSASGSVATSSTVGPTVPQAVVTNEESLRELRVDEDQWREWHDQDLPGIISQLFKAPNRQPEGQHCSMQPRNGNLGAGPTVHCARLQYEFEEDTFVKVQWRDPNTAFEARYVVLIHSIHQGNGQDDVECSIESPHLCVTKYTLLREQDHGALFGNPNPRVPMRISSPAQEYLLHCSPELLCRRPSPSNMDAPCEPELMLIRDIMEVDHHEDFEMLHCANEPTLSMSGMSQGYCRFARSINNQTMVFVPLPPALLPRRERRHRHKSPLEALVKNAEPQVVDFTPGVLGTAEGFVNAGFNVLAALGFDATRHHTWRAQNPGCPVFDGDISTTVGEIESGCLAFPEMSPGQPVVACLAGANTMFRLHPENEQMPSIETFLKPLEDMVSFMWTELASKFHFAVLQMPIAALHDNARDILFNHIHKCVIDVGLSVALHVVALSDYGIRQDRYSLVIIVSRYPGLHLVLPEFDVVTSAADLTLAKLLGDLAISNTRSNYQDSNGKNLLAMFLSGGENVYNHATGRTFLAPRERILVDINEGADNSSTVPICYPLSRPLVHKGRGDLLTVREVARIQGISDSTIFYGPDRMQYSDVLAAHPPIVSEVVGRMLRRVIDASGRTMPTVGGDDATVVGQMEKRRPRKRARVEDAEDEEG</sequence>
<organism evidence="2 3">
    <name type="scientific">Cercophora newfieldiana</name>
    <dbReference type="NCBI Taxonomy" id="92897"/>
    <lineage>
        <taxon>Eukaryota</taxon>
        <taxon>Fungi</taxon>
        <taxon>Dikarya</taxon>
        <taxon>Ascomycota</taxon>
        <taxon>Pezizomycotina</taxon>
        <taxon>Sordariomycetes</taxon>
        <taxon>Sordariomycetidae</taxon>
        <taxon>Sordariales</taxon>
        <taxon>Lasiosphaeriaceae</taxon>
        <taxon>Cercophora</taxon>
    </lineage>
</organism>
<dbReference type="InterPro" id="IPR029063">
    <property type="entry name" value="SAM-dependent_MTases_sf"/>
</dbReference>
<gene>
    <name evidence="2" type="ORF">B0T16DRAFT_462791</name>
</gene>
<reference evidence="2" key="1">
    <citation type="submission" date="2023-06" db="EMBL/GenBank/DDBJ databases">
        <title>Genome-scale phylogeny and comparative genomics of the fungal order Sordariales.</title>
        <authorList>
            <consortium name="Lawrence Berkeley National Laboratory"/>
            <person name="Hensen N."/>
            <person name="Bonometti L."/>
            <person name="Westerberg I."/>
            <person name="Brannstrom I.O."/>
            <person name="Guillou S."/>
            <person name="Cros-Aarteil S."/>
            <person name="Calhoun S."/>
            <person name="Haridas S."/>
            <person name="Kuo A."/>
            <person name="Mondo S."/>
            <person name="Pangilinan J."/>
            <person name="Riley R."/>
            <person name="Labutti K."/>
            <person name="Andreopoulos B."/>
            <person name="Lipzen A."/>
            <person name="Chen C."/>
            <person name="Yanf M."/>
            <person name="Daum C."/>
            <person name="Ng V."/>
            <person name="Clum A."/>
            <person name="Steindorff A."/>
            <person name="Ohm R."/>
            <person name="Martin F."/>
            <person name="Silar P."/>
            <person name="Natvig D."/>
            <person name="Lalanne C."/>
            <person name="Gautier V."/>
            <person name="Ament-Velasquez S.L."/>
            <person name="Kruys A."/>
            <person name="Hutchinson M.I."/>
            <person name="Powell A.J."/>
            <person name="Barry K."/>
            <person name="Miller A.N."/>
            <person name="Grigoriev I.V."/>
            <person name="Debuchy R."/>
            <person name="Gladieux P."/>
            <person name="Thoren M.H."/>
            <person name="Johannesson H."/>
        </authorList>
    </citation>
    <scope>NUCLEOTIDE SEQUENCE</scope>
    <source>
        <strain evidence="2">SMH2532-1</strain>
    </source>
</reference>
<proteinExistence type="predicted"/>
<dbReference type="AlphaFoldDB" id="A0AA39XRW1"/>
<dbReference type="EMBL" id="JAULSV010000007">
    <property type="protein sequence ID" value="KAK0639088.1"/>
    <property type="molecule type" value="Genomic_DNA"/>
</dbReference>
<feature type="compositionally biased region" description="Basic and acidic residues" evidence="1">
    <location>
        <begin position="27"/>
        <end position="42"/>
    </location>
</feature>
<comment type="caution">
    <text evidence="2">The sequence shown here is derived from an EMBL/GenBank/DDBJ whole genome shotgun (WGS) entry which is preliminary data.</text>
</comment>
<protein>
    <submittedName>
        <fullName evidence="2">Uncharacterized protein</fullName>
    </submittedName>
</protein>
<feature type="region of interest" description="Disordered" evidence="1">
    <location>
        <begin position="1"/>
        <end position="69"/>
    </location>
</feature>